<feature type="domain" description="ORC1/DEAH AAA+ ATPase" evidence="1">
    <location>
        <begin position="31"/>
        <end position="144"/>
    </location>
</feature>
<dbReference type="InterPro" id="IPR027417">
    <property type="entry name" value="P-loop_NTPase"/>
</dbReference>
<proteinExistence type="predicted"/>
<organism evidence="2 3">
    <name type="scientific">Arcobacter aquimarinus</name>
    <dbReference type="NCBI Taxonomy" id="1315211"/>
    <lineage>
        <taxon>Bacteria</taxon>
        <taxon>Pseudomonadati</taxon>
        <taxon>Campylobacterota</taxon>
        <taxon>Epsilonproteobacteria</taxon>
        <taxon>Campylobacterales</taxon>
        <taxon>Arcobacteraceae</taxon>
        <taxon>Arcobacter</taxon>
    </lineage>
</organism>
<evidence type="ECO:0000259" key="1">
    <source>
        <dbReference type="Pfam" id="PF13401"/>
    </source>
</evidence>
<dbReference type="RefSeq" id="WP_129094980.1">
    <property type="nucleotide sequence ID" value="NZ_CBCSAE010000004.1"/>
</dbReference>
<accession>A0AAE7B637</accession>
<dbReference type="Gene3D" id="3.40.50.300">
    <property type="entry name" value="P-loop containing nucleotide triphosphate hydrolases"/>
    <property type="match status" value="1"/>
</dbReference>
<sequence>MKEEFLLTQNYIKLNESVQGLKELPLSAPKMGLGYGNYGLGKTISLEKITAQEDALLFRAVQTWTKSSLLREICIELNLDSQGQASYLYRRVVESLLNEPRIIIIDEVDAILKSTKNEVLELLRDIHDETGVIVFFIGMEEANAKFKKHRHYYSRIVELVEFKPIGKEDIKKFCELSDVKIEDDLINHFLVKYPNLRNIRVLLIRLEKYCELNGYESADLKIFIQSGVDHGTRQKD</sequence>
<dbReference type="EMBL" id="CP030944">
    <property type="protein sequence ID" value="QKE26202.1"/>
    <property type="molecule type" value="Genomic_DNA"/>
</dbReference>
<dbReference type="InterPro" id="IPR049945">
    <property type="entry name" value="AAA_22"/>
</dbReference>
<dbReference type="PANTHER" id="PTHR35894">
    <property type="entry name" value="GENERAL SECRETION PATHWAY PROTEIN A-RELATED"/>
    <property type="match status" value="1"/>
</dbReference>
<protein>
    <submittedName>
        <fullName evidence="2">Prophage Mu, DNA transposition protein B</fullName>
    </submittedName>
</protein>
<dbReference type="KEGG" id="aaqi:AAQM_1455"/>
<gene>
    <name evidence="2" type="ORF">AAQM_1455</name>
</gene>
<dbReference type="PANTHER" id="PTHR35894:SF5">
    <property type="entry name" value="MU-LIKE PROPHAGE FLUMU DNA TRANSPOSITION PROTEIN B"/>
    <property type="match status" value="1"/>
</dbReference>
<dbReference type="Proteomes" id="UP000502065">
    <property type="component" value="Chromosome"/>
</dbReference>
<evidence type="ECO:0000313" key="3">
    <source>
        <dbReference type="Proteomes" id="UP000502065"/>
    </source>
</evidence>
<reference evidence="2 3" key="1">
    <citation type="submission" date="2018-07" db="EMBL/GenBank/DDBJ databases">
        <title>Identification of phenol metabolism pathways in Arcobacter.</title>
        <authorList>
            <person name="Miller W.G."/>
            <person name="Yee E."/>
            <person name="Bono J.L."/>
        </authorList>
    </citation>
    <scope>NUCLEOTIDE SEQUENCE [LARGE SCALE GENOMIC DNA]</scope>
    <source>
        <strain evidence="2 3">W63</strain>
    </source>
</reference>
<keyword evidence="3" id="KW-1185">Reference proteome</keyword>
<dbReference type="AlphaFoldDB" id="A0AAE7B637"/>
<dbReference type="InterPro" id="IPR052026">
    <property type="entry name" value="ExeA_AAA_ATPase_DNA-bind"/>
</dbReference>
<name>A0AAE7B637_9BACT</name>
<dbReference type="SUPFAM" id="SSF52540">
    <property type="entry name" value="P-loop containing nucleoside triphosphate hydrolases"/>
    <property type="match status" value="1"/>
</dbReference>
<dbReference type="GO" id="GO:0016887">
    <property type="term" value="F:ATP hydrolysis activity"/>
    <property type="evidence" value="ECO:0007669"/>
    <property type="project" value="InterPro"/>
</dbReference>
<dbReference type="Pfam" id="PF13401">
    <property type="entry name" value="AAA_22"/>
    <property type="match status" value="1"/>
</dbReference>
<evidence type="ECO:0000313" key="2">
    <source>
        <dbReference type="EMBL" id="QKE26202.1"/>
    </source>
</evidence>